<accession>A0ABT6F837</accession>
<evidence type="ECO:0000313" key="1">
    <source>
        <dbReference type="EMBL" id="MDG3003589.1"/>
    </source>
</evidence>
<gene>
    <name evidence="1" type="ORF">PZE19_07405</name>
</gene>
<reference evidence="1 2" key="1">
    <citation type="submission" date="2023-03" db="EMBL/GenBank/DDBJ databases">
        <title>Paludisphaera mucosa sp. nov. a novel planctomycete from northern fen.</title>
        <authorList>
            <person name="Ivanova A."/>
        </authorList>
    </citation>
    <scope>NUCLEOTIDE SEQUENCE [LARGE SCALE GENOMIC DNA]</scope>
    <source>
        <strain evidence="1 2">Pla2</strain>
    </source>
</reference>
<keyword evidence="2" id="KW-1185">Reference proteome</keyword>
<organism evidence="1 2">
    <name type="scientific">Paludisphaera mucosa</name>
    <dbReference type="NCBI Taxonomy" id="3030827"/>
    <lineage>
        <taxon>Bacteria</taxon>
        <taxon>Pseudomonadati</taxon>
        <taxon>Planctomycetota</taxon>
        <taxon>Planctomycetia</taxon>
        <taxon>Isosphaerales</taxon>
        <taxon>Isosphaeraceae</taxon>
        <taxon>Paludisphaera</taxon>
    </lineage>
</organism>
<dbReference type="EMBL" id="JARRAG010000001">
    <property type="protein sequence ID" value="MDG3003589.1"/>
    <property type="molecule type" value="Genomic_DNA"/>
</dbReference>
<sequence length="41" mass="4312">MLRKKFGRGGTAGFVAEPDGLLAASLVGGRPRRVGWTLVDV</sequence>
<dbReference type="RefSeq" id="WP_277859939.1">
    <property type="nucleotide sequence ID" value="NZ_JARRAG010000001.1"/>
</dbReference>
<dbReference type="Proteomes" id="UP001216907">
    <property type="component" value="Unassembled WGS sequence"/>
</dbReference>
<protein>
    <submittedName>
        <fullName evidence="1">Uncharacterized protein</fullName>
    </submittedName>
</protein>
<evidence type="ECO:0000313" key="2">
    <source>
        <dbReference type="Proteomes" id="UP001216907"/>
    </source>
</evidence>
<proteinExistence type="predicted"/>
<name>A0ABT6F837_9BACT</name>
<comment type="caution">
    <text evidence="1">The sequence shown here is derived from an EMBL/GenBank/DDBJ whole genome shotgun (WGS) entry which is preliminary data.</text>
</comment>